<proteinExistence type="predicted"/>
<keyword evidence="2" id="KW-1185">Reference proteome</keyword>
<organism evidence="1 2">
    <name type="scientific">Paraburkholderia solitsugae</name>
    <dbReference type="NCBI Taxonomy" id="2675748"/>
    <lineage>
        <taxon>Bacteria</taxon>
        <taxon>Pseudomonadati</taxon>
        <taxon>Pseudomonadota</taxon>
        <taxon>Betaproteobacteria</taxon>
        <taxon>Burkholderiales</taxon>
        <taxon>Burkholderiaceae</taxon>
        <taxon>Paraburkholderia</taxon>
    </lineage>
</organism>
<protein>
    <submittedName>
        <fullName evidence="1">Uncharacterized protein</fullName>
    </submittedName>
</protein>
<comment type="caution">
    <text evidence="1">The sequence shown here is derived from an EMBL/GenBank/DDBJ whole genome shotgun (WGS) entry which is preliminary data.</text>
</comment>
<accession>A0ABX2BIZ9</accession>
<evidence type="ECO:0000313" key="1">
    <source>
        <dbReference type="EMBL" id="NPT40774.1"/>
    </source>
</evidence>
<evidence type="ECO:0000313" key="2">
    <source>
        <dbReference type="Proteomes" id="UP000652198"/>
    </source>
</evidence>
<gene>
    <name evidence="1" type="ORF">GNZ12_05485</name>
</gene>
<dbReference type="Proteomes" id="UP000652198">
    <property type="component" value="Unassembled WGS sequence"/>
</dbReference>
<dbReference type="EMBL" id="WOEY01000021">
    <property type="protein sequence ID" value="NPT40774.1"/>
    <property type="molecule type" value="Genomic_DNA"/>
</dbReference>
<name>A0ABX2BIZ9_9BURK</name>
<dbReference type="RefSeq" id="WP_172309403.1">
    <property type="nucleotide sequence ID" value="NZ_WOEY01000021.1"/>
</dbReference>
<sequence length="80" mass="8864">MIEDKDVAAQVAALLYVADRSVIDAIRVVQDKCPPEVLFPFRRGMGDVIYALYEKGIVPICRQHPHLIPEGETLDGIKGC</sequence>
<reference evidence="1 2" key="1">
    <citation type="submission" date="2019-11" db="EMBL/GenBank/DDBJ databases">
        <title>Metabolism of dissolved organic matter in forest soils.</title>
        <authorList>
            <person name="Cyle K.T."/>
            <person name="Wilhelm R.C."/>
            <person name="Martinez C.E."/>
        </authorList>
    </citation>
    <scope>NUCLEOTIDE SEQUENCE [LARGE SCALE GENOMIC DNA]</scope>
    <source>
        <strain evidence="1 2">1N</strain>
    </source>
</reference>